<dbReference type="Gene3D" id="3.30.450.60">
    <property type="match status" value="1"/>
</dbReference>
<dbReference type="SUPFAM" id="SSF64356">
    <property type="entry name" value="SNARE-like"/>
    <property type="match status" value="1"/>
</dbReference>
<proteinExistence type="predicted"/>
<organism evidence="1 2">
    <name type="scientific">Armadillidium nasatum</name>
    <dbReference type="NCBI Taxonomy" id="96803"/>
    <lineage>
        <taxon>Eukaryota</taxon>
        <taxon>Metazoa</taxon>
        <taxon>Ecdysozoa</taxon>
        <taxon>Arthropoda</taxon>
        <taxon>Crustacea</taxon>
        <taxon>Multicrustacea</taxon>
        <taxon>Malacostraca</taxon>
        <taxon>Eumalacostraca</taxon>
        <taxon>Peracarida</taxon>
        <taxon>Isopoda</taxon>
        <taxon>Oniscidea</taxon>
        <taxon>Crinocheta</taxon>
        <taxon>Armadillidiidae</taxon>
        <taxon>Armadillidium</taxon>
    </lineage>
</organism>
<gene>
    <name evidence="1" type="ORF">Anas_03268</name>
</gene>
<accession>A0A5N5TGY9</accession>
<dbReference type="EMBL" id="SEYY01003188">
    <property type="protein sequence ID" value="KAB7504425.1"/>
    <property type="molecule type" value="Genomic_DNA"/>
</dbReference>
<reference evidence="1 2" key="1">
    <citation type="journal article" date="2019" name="PLoS Biol.">
        <title>Sex chromosomes control vertical transmission of feminizing Wolbachia symbionts in an isopod.</title>
        <authorList>
            <person name="Becking T."/>
            <person name="Chebbi M.A."/>
            <person name="Giraud I."/>
            <person name="Moumen B."/>
            <person name="Laverre T."/>
            <person name="Caubet Y."/>
            <person name="Peccoud J."/>
            <person name="Gilbert C."/>
            <person name="Cordaux R."/>
        </authorList>
    </citation>
    <scope>NUCLEOTIDE SEQUENCE [LARGE SCALE GENOMIC DNA]</scope>
    <source>
        <strain evidence="1">ANa2</strain>
        <tissue evidence="1">Whole body excluding digestive tract and cuticle</tissue>
    </source>
</reference>
<protein>
    <submittedName>
        <fullName evidence="1">Uncharacterized protein</fullName>
    </submittedName>
</protein>
<comment type="caution">
    <text evidence="1">The sequence shown here is derived from an EMBL/GenBank/DDBJ whole genome shotgun (WGS) entry which is preliminary data.</text>
</comment>
<dbReference type="AlphaFoldDB" id="A0A5N5TGY9"/>
<evidence type="ECO:0000313" key="2">
    <source>
        <dbReference type="Proteomes" id="UP000326759"/>
    </source>
</evidence>
<dbReference type="InterPro" id="IPR011012">
    <property type="entry name" value="Longin-like_dom_sf"/>
</dbReference>
<dbReference type="Proteomes" id="UP000326759">
    <property type="component" value="Unassembled WGS sequence"/>
</dbReference>
<sequence>MLRLYLIVTNDGYVKFSHYFIYIPLENRPSIEAKVTDLCWKHKDDTCHFFEDDDSIIIFRNFGGVHYNRRCRSSRK</sequence>
<keyword evidence="2" id="KW-1185">Reference proteome</keyword>
<evidence type="ECO:0000313" key="1">
    <source>
        <dbReference type="EMBL" id="KAB7504425.1"/>
    </source>
</evidence>
<name>A0A5N5TGY9_9CRUS</name>